<sequence length="219" mass="25364">MEKKLKYFSLAVFLGIICKLYDDIVDNNLYSYFNISNENEPYFNEIMKSLFIIGYTVLSIEYPLFLIIFTIICLGQYINCNQDFNSYDFSCFVSPIILLPFLKLNNIVEYKKLVLWLFVILVPVGTAELISNTEKNKEYSTQKLVSRLFGLFIAIALVIYNSHLDLPNSLLPIILFLLGYSLVSCITQYCLLNGIWKTTEIKSEDEDIIQEKIEQCNNS</sequence>
<evidence type="ECO:0000256" key="1">
    <source>
        <dbReference type="SAM" id="Phobius"/>
    </source>
</evidence>
<feature type="transmembrane region" description="Helical" evidence="1">
    <location>
        <begin position="169"/>
        <end position="192"/>
    </location>
</feature>
<name>A0A6C0CQH3_9ZZZZ</name>
<dbReference type="EMBL" id="MN739469">
    <property type="protein sequence ID" value="QHT06543.1"/>
    <property type="molecule type" value="Genomic_DNA"/>
</dbReference>
<accession>A0A6C0CQH3</accession>
<feature type="transmembrane region" description="Helical" evidence="1">
    <location>
        <begin position="114"/>
        <end position="132"/>
    </location>
</feature>
<evidence type="ECO:0000313" key="2">
    <source>
        <dbReference type="EMBL" id="QHT06543.1"/>
    </source>
</evidence>
<keyword evidence="1" id="KW-0472">Membrane</keyword>
<proteinExistence type="predicted"/>
<keyword evidence="1" id="KW-1133">Transmembrane helix</keyword>
<reference evidence="2" key="1">
    <citation type="journal article" date="2020" name="Nature">
        <title>Giant virus diversity and host interactions through global metagenomics.</title>
        <authorList>
            <person name="Schulz F."/>
            <person name="Roux S."/>
            <person name="Paez-Espino D."/>
            <person name="Jungbluth S."/>
            <person name="Walsh D.A."/>
            <person name="Denef V.J."/>
            <person name="McMahon K.D."/>
            <person name="Konstantinidis K.T."/>
            <person name="Eloe-Fadrosh E.A."/>
            <person name="Kyrpides N.C."/>
            <person name="Woyke T."/>
        </authorList>
    </citation>
    <scope>NUCLEOTIDE SEQUENCE</scope>
    <source>
        <strain evidence="2">GVMAG-M-3300021425-30</strain>
    </source>
</reference>
<protein>
    <submittedName>
        <fullName evidence="2">Uncharacterized protein</fullName>
    </submittedName>
</protein>
<dbReference type="AlphaFoldDB" id="A0A6C0CQH3"/>
<organism evidence="2">
    <name type="scientific">viral metagenome</name>
    <dbReference type="NCBI Taxonomy" id="1070528"/>
    <lineage>
        <taxon>unclassified sequences</taxon>
        <taxon>metagenomes</taxon>
        <taxon>organismal metagenomes</taxon>
    </lineage>
</organism>
<keyword evidence="1" id="KW-0812">Transmembrane</keyword>
<feature type="transmembrane region" description="Helical" evidence="1">
    <location>
        <begin position="144"/>
        <end position="163"/>
    </location>
</feature>
<feature type="transmembrane region" description="Helical" evidence="1">
    <location>
        <begin position="46"/>
        <end position="72"/>
    </location>
</feature>
<feature type="transmembrane region" description="Helical" evidence="1">
    <location>
        <begin position="84"/>
        <end position="102"/>
    </location>
</feature>